<evidence type="ECO:0000256" key="1">
    <source>
        <dbReference type="ARBA" id="ARBA00001913"/>
    </source>
</evidence>
<dbReference type="GO" id="GO:0006506">
    <property type="term" value="P:GPI anchor biosynthetic process"/>
    <property type="evidence" value="ECO:0007669"/>
    <property type="project" value="TreeGrafter"/>
</dbReference>
<keyword evidence="20" id="KW-1185">Reference proteome</keyword>
<dbReference type="Gene3D" id="3.30.160.60">
    <property type="entry name" value="Classic Zinc Finger"/>
    <property type="match status" value="3"/>
</dbReference>
<dbReference type="Gene3D" id="3.90.550.10">
    <property type="entry name" value="Spore Coat Polysaccharide Biosynthesis Protein SpsA, Chain A"/>
    <property type="match status" value="1"/>
</dbReference>
<dbReference type="OrthoDB" id="2603at2759"/>
<dbReference type="Pfam" id="PF00535">
    <property type="entry name" value="Glycos_transf_2"/>
    <property type="match status" value="1"/>
</dbReference>
<dbReference type="SUPFAM" id="SSF53448">
    <property type="entry name" value="Nucleotide-diphospho-sugar transferases"/>
    <property type="match status" value="1"/>
</dbReference>
<keyword evidence="11 16" id="KW-0479">Metal-binding</keyword>
<dbReference type="CDD" id="cd06442">
    <property type="entry name" value="DPM1_like"/>
    <property type="match status" value="1"/>
</dbReference>
<evidence type="ECO:0000313" key="19">
    <source>
        <dbReference type="EMBL" id="CRK88068.1"/>
    </source>
</evidence>
<keyword evidence="14" id="KW-0464">Manganese</keyword>
<evidence type="ECO:0000259" key="18">
    <source>
        <dbReference type="PROSITE" id="PS51915"/>
    </source>
</evidence>
<dbReference type="Gene3D" id="3.40.1800.20">
    <property type="match status" value="1"/>
</dbReference>
<organism evidence="19 20">
    <name type="scientific">Clunio marinus</name>
    <dbReference type="NCBI Taxonomy" id="568069"/>
    <lineage>
        <taxon>Eukaryota</taxon>
        <taxon>Metazoa</taxon>
        <taxon>Ecdysozoa</taxon>
        <taxon>Arthropoda</taxon>
        <taxon>Hexapoda</taxon>
        <taxon>Insecta</taxon>
        <taxon>Pterygota</taxon>
        <taxon>Neoptera</taxon>
        <taxon>Endopterygota</taxon>
        <taxon>Diptera</taxon>
        <taxon>Nematocera</taxon>
        <taxon>Chironomoidea</taxon>
        <taxon>Chironomidae</taxon>
        <taxon>Clunio</taxon>
    </lineage>
</organism>
<dbReference type="Pfam" id="PF00096">
    <property type="entry name" value="zf-C2H2"/>
    <property type="match status" value="2"/>
</dbReference>
<dbReference type="InterPro" id="IPR029044">
    <property type="entry name" value="Nucleotide-diphossugar_trans"/>
</dbReference>
<evidence type="ECO:0000256" key="7">
    <source>
        <dbReference type="ARBA" id="ARBA00012704"/>
    </source>
</evidence>
<reference evidence="19 20" key="1">
    <citation type="submission" date="2015-04" db="EMBL/GenBank/DDBJ databases">
        <authorList>
            <person name="Syromyatnikov M.Y."/>
            <person name="Popov V.N."/>
        </authorList>
    </citation>
    <scope>NUCLEOTIDE SEQUENCE [LARGE SCALE GENOMIC DNA]</scope>
</reference>
<keyword evidence="15" id="KW-0863">Zinc-finger</keyword>
<evidence type="ECO:0000256" key="13">
    <source>
        <dbReference type="ARBA" id="ARBA00022842"/>
    </source>
</evidence>
<feature type="binding site" evidence="16">
    <location>
        <position position="53"/>
    </location>
    <ligand>
        <name>Zn(2+)</name>
        <dbReference type="ChEBI" id="CHEBI:29105"/>
    </ligand>
</feature>
<feature type="domain" description="C2H2-type" evidence="17">
    <location>
        <begin position="232"/>
        <end position="255"/>
    </location>
</feature>
<evidence type="ECO:0000256" key="5">
    <source>
        <dbReference type="ARBA" id="ARBA00004922"/>
    </source>
</evidence>
<dbReference type="PROSITE" id="PS51915">
    <property type="entry name" value="ZAD"/>
    <property type="match status" value="1"/>
</dbReference>
<evidence type="ECO:0000259" key="17">
    <source>
        <dbReference type="PROSITE" id="PS50157"/>
    </source>
</evidence>
<comment type="pathway">
    <text evidence="5">Protein modification; protein glycosylation.</text>
</comment>
<evidence type="ECO:0000256" key="10">
    <source>
        <dbReference type="ARBA" id="ARBA00022679"/>
    </source>
</evidence>
<feature type="domain" description="C2H2-type" evidence="17">
    <location>
        <begin position="439"/>
        <end position="466"/>
    </location>
</feature>
<feature type="binding site" evidence="16">
    <location>
        <position position="50"/>
    </location>
    <ligand>
        <name>Zn(2+)</name>
        <dbReference type="ChEBI" id="CHEBI:29105"/>
    </ligand>
</feature>
<comment type="cofactor">
    <cofactor evidence="2">
        <name>Mn(2+)</name>
        <dbReference type="ChEBI" id="CHEBI:29035"/>
    </cofactor>
</comment>
<dbReference type="FunFam" id="3.90.550.10:FF:000036">
    <property type="entry name" value="Dolichol-phosphate mannosyltransferase subunit 1"/>
    <property type="match status" value="1"/>
</dbReference>
<dbReference type="GO" id="GO:0005789">
    <property type="term" value="C:endoplasmic reticulum membrane"/>
    <property type="evidence" value="ECO:0007669"/>
    <property type="project" value="TreeGrafter"/>
</dbReference>
<evidence type="ECO:0000256" key="15">
    <source>
        <dbReference type="PROSITE-ProRule" id="PRU00042"/>
    </source>
</evidence>
<dbReference type="STRING" id="568069.A0A1J1HKY7"/>
<feature type="binding site" evidence="16">
    <location>
        <position position="8"/>
    </location>
    <ligand>
        <name>Zn(2+)</name>
        <dbReference type="ChEBI" id="CHEBI:29105"/>
    </ligand>
</feature>
<dbReference type="SUPFAM" id="SSF57716">
    <property type="entry name" value="Glucocorticoid receptor-like (DNA-binding domain)"/>
    <property type="match status" value="1"/>
</dbReference>
<dbReference type="SMART" id="SM00355">
    <property type="entry name" value="ZnF_C2H2"/>
    <property type="match status" value="8"/>
</dbReference>
<comment type="similarity">
    <text evidence="6">Belongs to the glycosyltransferase 2 family.</text>
</comment>
<dbReference type="GO" id="GO:0004582">
    <property type="term" value="F:dolichyl-phosphate beta-D-mannosyltransferase activity"/>
    <property type="evidence" value="ECO:0007669"/>
    <property type="project" value="UniProtKB-EC"/>
</dbReference>
<dbReference type="InterPro" id="IPR001173">
    <property type="entry name" value="Glyco_trans_2-like"/>
</dbReference>
<feature type="domain" description="C2H2-type" evidence="17">
    <location>
        <begin position="467"/>
        <end position="495"/>
    </location>
</feature>
<dbReference type="GO" id="GO:0035269">
    <property type="term" value="P:protein O-linked glycosylation via mannose"/>
    <property type="evidence" value="ECO:0007669"/>
    <property type="project" value="TreeGrafter"/>
</dbReference>
<evidence type="ECO:0000256" key="16">
    <source>
        <dbReference type="PROSITE-ProRule" id="PRU01263"/>
    </source>
</evidence>
<keyword evidence="16" id="KW-0862">Zinc</keyword>
<dbReference type="InterPro" id="IPR039528">
    <property type="entry name" value="DPM1-like"/>
</dbReference>
<dbReference type="Pfam" id="PF07776">
    <property type="entry name" value="zf-AD"/>
    <property type="match status" value="1"/>
</dbReference>
<name>A0A1J1HKY7_9DIPT</name>
<feature type="domain" description="C2H2-type" evidence="17">
    <location>
        <begin position="409"/>
        <end position="437"/>
    </location>
</feature>
<dbReference type="GO" id="GO:0005634">
    <property type="term" value="C:nucleus"/>
    <property type="evidence" value="ECO:0007669"/>
    <property type="project" value="InterPro"/>
</dbReference>
<evidence type="ECO:0000256" key="12">
    <source>
        <dbReference type="ARBA" id="ARBA00022824"/>
    </source>
</evidence>
<keyword evidence="13" id="KW-0460">Magnesium</keyword>
<gene>
    <name evidence="19" type="ORF">CLUMA_CG001853</name>
</gene>
<dbReference type="PROSITE" id="PS50157">
    <property type="entry name" value="ZINC_FINGER_C2H2_2"/>
    <property type="match status" value="5"/>
</dbReference>
<dbReference type="GO" id="GO:0006488">
    <property type="term" value="P:dolichol-linked oligosaccharide biosynthetic process"/>
    <property type="evidence" value="ECO:0007669"/>
    <property type="project" value="TreeGrafter"/>
</dbReference>
<comment type="cofactor">
    <cofactor evidence="1">
        <name>Ca(2+)</name>
        <dbReference type="ChEBI" id="CHEBI:29108"/>
    </cofactor>
</comment>
<feature type="domain" description="ZAD" evidence="18">
    <location>
        <begin position="3"/>
        <end position="77"/>
    </location>
</feature>
<dbReference type="PROSITE" id="PS00028">
    <property type="entry name" value="ZINC_FINGER_C2H2_1"/>
    <property type="match status" value="5"/>
</dbReference>
<evidence type="ECO:0000256" key="3">
    <source>
        <dbReference type="ARBA" id="ARBA00001946"/>
    </source>
</evidence>
<evidence type="ECO:0000256" key="8">
    <source>
        <dbReference type="ARBA" id="ARBA00014858"/>
    </source>
</evidence>
<dbReference type="EC" id="2.4.1.83" evidence="7"/>
<dbReference type="SUPFAM" id="SSF57667">
    <property type="entry name" value="beta-beta-alpha zinc fingers"/>
    <property type="match status" value="2"/>
</dbReference>
<evidence type="ECO:0000256" key="4">
    <source>
        <dbReference type="ARBA" id="ARBA00004240"/>
    </source>
</evidence>
<feature type="binding site" evidence="16">
    <location>
        <position position="5"/>
    </location>
    <ligand>
        <name>Zn(2+)</name>
        <dbReference type="ChEBI" id="CHEBI:29105"/>
    </ligand>
</feature>
<evidence type="ECO:0000313" key="20">
    <source>
        <dbReference type="Proteomes" id="UP000183832"/>
    </source>
</evidence>
<evidence type="ECO:0000256" key="9">
    <source>
        <dbReference type="ARBA" id="ARBA00022676"/>
    </source>
</evidence>
<evidence type="ECO:0000256" key="11">
    <source>
        <dbReference type="ARBA" id="ARBA00022723"/>
    </source>
</evidence>
<keyword evidence="9" id="KW-0328">Glycosyltransferase</keyword>
<keyword evidence="10" id="KW-0808">Transferase</keyword>
<feature type="domain" description="C2H2-type" evidence="17">
    <location>
        <begin position="347"/>
        <end position="375"/>
    </location>
</feature>
<protein>
    <recommendedName>
        <fullName evidence="8">Dolichol-phosphate mannosyltransferase subunit 1</fullName>
        <ecNumber evidence="7">2.4.1.83</ecNumber>
    </recommendedName>
</protein>
<evidence type="ECO:0000256" key="2">
    <source>
        <dbReference type="ARBA" id="ARBA00001936"/>
    </source>
</evidence>
<dbReference type="SMART" id="SM00868">
    <property type="entry name" value="zf-AD"/>
    <property type="match status" value="1"/>
</dbReference>
<dbReference type="GO" id="GO:0008270">
    <property type="term" value="F:zinc ion binding"/>
    <property type="evidence" value="ECO:0007669"/>
    <property type="project" value="UniProtKB-UniRule"/>
</dbReference>
<dbReference type="InterPro" id="IPR036236">
    <property type="entry name" value="Znf_C2H2_sf"/>
</dbReference>
<dbReference type="InterPro" id="IPR013087">
    <property type="entry name" value="Znf_C2H2_type"/>
</dbReference>
<dbReference type="PANTHER" id="PTHR43398:SF1">
    <property type="entry name" value="DOLICHOL-PHOSPHATE MANNOSYLTRANSFERASE SUBUNIT 1"/>
    <property type="match status" value="1"/>
</dbReference>
<accession>A0A1J1HKY7</accession>
<evidence type="ECO:0000256" key="6">
    <source>
        <dbReference type="ARBA" id="ARBA00006739"/>
    </source>
</evidence>
<proteinExistence type="inferred from homology"/>
<sequence>MADVCRLCGDLKPVSDLEDIYNSESNVVMKLENTFKISLEYEKLLPNSVCSECVNNLEKSSLFAELVSSVQSKLKLDLENQLQIVICKDETPSYPRHEVILKEVVIKLERIDPYLETMFINPPQVRNTAKVRECSKKNKIAKKSQRNLINPPQASKPAIVGESSKELRIAKKNLRFSEKFPMSNLFEKELKGSFATQPEDMKIDKYVKSEDGSLPNEMLENLKEISWKKYEWKCKECQESFENVIDLDFHNREKHMKRAVIDCCSRIFLTYPKYLKHVVDRHHSELKYCCLICSEYRTSFLHLHRHNETDHSDHKLLMCLYCGEHHYSGLLLFKHIDEKHIPLPQIHQCDLCGEKFSRKELVRKHIQQNHIINQEPPRTHICEFCGFGLRKAGELRDHIGTMHSNKAEEACDLCDKVFKIRVQLQRHKRRVHEYKKPMITCEVCGHLSKAPGDYKKHLKTHSDEKTYVCKNCQQRFKNYSGLSYHTHIEHTGERPYVCPVENCDKYSILLPTYNEKENLPIIIWLLTKYLNESNLNYEIIIIDDGSPDGTQDVAAQLIKIYGEDKILLKPRAAKLGLGTAYIHGMNHASGNFIIIIDADLSHHPKFIPQFIELQKKHDYDIVSGTRYSGEGSGVYGWDFKRKLISRGANFLTQFLLRPNASDLTGSFRLYKKEVLKTLITACQSKGYAFQMEMIVRARALKYTIGEVPITFVDRLYGESKMGATEIVQFAKNLLYFFATI</sequence>
<dbReference type="InterPro" id="IPR012934">
    <property type="entry name" value="Znf_AD"/>
</dbReference>
<dbReference type="PANTHER" id="PTHR43398">
    <property type="entry name" value="DOLICHOL-PHOSPHATE MANNOSYLTRANSFERASE SUBUNIT 1"/>
    <property type="match status" value="1"/>
</dbReference>
<evidence type="ECO:0000256" key="14">
    <source>
        <dbReference type="ARBA" id="ARBA00023211"/>
    </source>
</evidence>
<dbReference type="AlphaFoldDB" id="A0A1J1HKY7"/>
<comment type="subcellular location">
    <subcellularLocation>
        <location evidence="4">Endoplasmic reticulum</location>
    </subcellularLocation>
</comment>
<dbReference type="EMBL" id="CVRI01000006">
    <property type="protein sequence ID" value="CRK88068.1"/>
    <property type="molecule type" value="Genomic_DNA"/>
</dbReference>
<keyword evidence="12" id="KW-0256">Endoplasmic reticulum</keyword>
<comment type="cofactor">
    <cofactor evidence="3">
        <name>Mg(2+)</name>
        <dbReference type="ChEBI" id="CHEBI:18420"/>
    </cofactor>
</comment>
<dbReference type="Proteomes" id="UP000183832">
    <property type="component" value="Unassembled WGS sequence"/>
</dbReference>